<keyword evidence="1" id="KW-1133">Transmembrane helix</keyword>
<dbReference type="Proteomes" id="UP000214689">
    <property type="component" value="Chromosome"/>
</dbReference>
<evidence type="ECO:0000313" key="3">
    <source>
        <dbReference type="Proteomes" id="UP000214689"/>
    </source>
</evidence>
<keyword evidence="1" id="KW-0812">Transmembrane</keyword>
<dbReference type="OrthoDB" id="1750784at2"/>
<accession>A0A223AT71</accession>
<proteinExistence type="predicted"/>
<gene>
    <name evidence="2" type="ORF">AXF17_06900</name>
</gene>
<reference evidence="3" key="1">
    <citation type="submission" date="2016-05" db="EMBL/GenBank/DDBJ databases">
        <authorList>
            <person name="Holder M.E."/>
            <person name="Ajami N.J."/>
            <person name="Petrosino J.F."/>
        </authorList>
    </citation>
    <scope>NUCLEOTIDE SEQUENCE [LARGE SCALE GENOMIC DNA]</scope>
    <source>
        <strain evidence="3">ATCC 700696</strain>
    </source>
</reference>
<feature type="transmembrane region" description="Helical" evidence="1">
    <location>
        <begin position="6"/>
        <end position="28"/>
    </location>
</feature>
<protein>
    <submittedName>
        <fullName evidence="2">Uncharacterized protein</fullName>
    </submittedName>
</protein>
<name>A0A223AT71_9FIRM</name>
<sequence>MSFLIERPWIVPVGMSVLFFISLGFLFYKQTKRKRAFNMIKTMKHDKELSKVYLRIDNGYGDFYDMSFSVDGENWSSGVLFSDEILTPSILMPPGEYEIKFSIKARSGATAYYKKKGPFYTEVVVKPFIDTMIVFDNETLASWQEDLKE</sequence>
<keyword evidence="1" id="KW-0472">Membrane</keyword>
<evidence type="ECO:0000313" key="2">
    <source>
        <dbReference type="EMBL" id="ASS38160.1"/>
    </source>
</evidence>
<dbReference type="RefSeq" id="WP_094234399.1">
    <property type="nucleotide sequence ID" value="NZ_CP016199.1"/>
</dbReference>
<evidence type="ECO:0000256" key="1">
    <source>
        <dbReference type="SAM" id="Phobius"/>
    </source>
</evidence>
<organism evidence="2 3">
    <name type="scientific">Mogibacterium pumilum</name>
    <dbReference type="NCBI Taxonomy" id="86332"/>
    <lineage>
        <taxon>Bacteria</taxon>
        <taxon>Bacillati</taxon>
        <taxon>Bacillota</taxon>
        <taxon>Clostridia</taxon>
        <taxon>Peptostreptococcales</taxon>
        <taxon>Anaerovoracaceae</taxon>
        <taxon>Mogibacterium</taxon>
    </lineage>
</organism>
<dbReference type="AlphaFoldDB" id="A0A223AT71"/>
<keyword evidence="3" id="KW-1185">Reference proteome</keyword>
<dbReference type="EMBL" id="CP016199">
    <property type="protein sequence ID" value="ASS38160.1"/>
    <property type="molecule type" value="Genomic_DNA"/>
</dbReference>